<dbReference type="SMART" id="SM00997">
    <property type="entry name" value="AdoHcyase_NAD"/>
    <property type="match status" value="1"/>
</dbReference>
<dbReference type="InterPro" id="IPR015878">
    <property type="entry name" value="Ado_hCys_hydrolase_NAD-bd"/>
</dbReference>
<keyword evidence="3 5" id="KW-0378">Hydrolase</keyword>
<dbReference type="Gene3D" id="3.40.50.720">
    <property type="entry name" value="NAD(P)-binding Rossmann-like Domain"/>
    <property type="match status" value="1"/>
</dbReference>
<protein>
    <recommendedName>
        <fullName evidence="5">Adenosylhomocysteinase</fullName>
        <ecNumber evidence="5">3.13.2.1</ecNumber>
    </recommendedName>
    <alternativeName>
        <fullName evidence="5">S-adenosyl-L-homocysteine hydrolase</fullName>
        <shortName evidence="5">AdoHcyase</shortName>
    </alternativeName>
</protein>
<feature type="binding site" evidence="5 6">
    <location>
        <position position="185"/>
    </location>
    <ligand>
        <name>substrate</name>
    </ligand>
</feature>
<dbReference type="Proteomes" id="UP000823928">
    <property type="component" value="Unassembled WGS sequence"/>
</dbReference>
<dbReference type="FunFam" id="3.40.50.720:FF:000004">
    <property type="entry name" value="Adenosylhomocysteinase"/>
    <property type="match status" value="1"/>
</dbReference>
<feature type="binding site" evidence="5 7">
    <location>
        <position position="242"/>
    </location>
    <ligand>
        <name>NAD(+)</name>
        <dbReference type="ChEBI" id="CHEBI:57540"/>
    </ligand>
</feature>
<feature type="binding site" evidence="5 6">
    <location>
        <position position="189"/>
    </location>
    <ligand>
        <name>substrate</name>
    </ligand>
</feature>
<keyword evidence="2 5" id="KW-0554">One-carbon metabolism</keyword>
<comment type="cofactor">
    <cofactor evidence="5 7 8">
        <name>NAD(+)</name>
        <dbReference type="ChEBI" id="CHEBI:57540"/>
    </cofactor>
    <text evidence="5 7 8">Binds 1 NAD(+) per subunit.</text>
</comment>
<dbReference type="SMART" id="SM00996">
    <property type="entry name" value="AdoHcyase"/>
    <property type="match status" value="1"/>
</dbReference>
<feature type="binding site" evidence="5">
    <location>
        <position position="190"/>
    </location>
    <ligand>
        <name>NAD(+)</name>
        <dbReference type="ChEBI" id="CHEBI:57540"/>
    </ligand>
</feature>
<dbReference type="InterPro" id="IPR000043">
    <property type="entry name" value="Adenosylhomocysteinase-like"/>
</dbReference>
<dbReference type="SUPFAM" id="SSF52283">
    <property type="entry name" value="Formate/glycerate dehydrogenase catalytic domain-like"/>
    <property type="match status" value="1"/>
</dbReference>
<reference evidence="11" key="2">
    <citation type="journal article" date="2021" name="PeerJ">
        <title>Extensive microbial diversity within the chicken gut microbiome revealed by metagenomics and culture.</title>
        <authorList>
            <person name="Gilroy R."/>
            <person name="Ravi A."/>
            <person name="Getino M."/>
            <person name="Pursley I."/>
            <person name="Horton D.L."/>
            <person name="Alikhan N.F."/>
            <person name="Baker D."/>
            <person name="Gharbi K."/>
            <person name="Hall N."/>
            <person name="Watson M."/>
            <person name="Adriaenssens E.M."/>
            <person name="Foster-Nyarko E."/>
            <person name="Jarju S."/>
            <person name="Secka A."/>
            <person name="Antonio M."/>
            <person name="Oren A."/>
            <person name="Chaudhuri R.R."/>
            <person name="La Ragione R."/>
            <person name="Hildebrand F."/>
            <person name="Pallen M.J."/>
        </authorList>
    </citation>
    <scope>NUCLEOTIDE SEQUENCE</scope>
    <source>
        <strain evidence="11">6276</strain>
    </source>
</reference>
<dbReference type="PANTHER" id="PTHR23420:SF0">
    <property type="entry name" value="ADENOSYLHOMOCYSTEINASE"/>
    <property type="match status" value="1"/>
</dbReference>
<evidence type="ECO:0000256" key="8">
    <source>
        <dbReference type="RuleBase" id="RU000548"/>
    </source>
</evidence>
<dbReference type="NCBIfam" id="TIGR00936">
    <property type="entry name" value="ahcY"/>
    <property type="match status" value="1"/>
</dbReference>
<evidence type="ECO:0000256" key="9">
    <source>
        <dbReference type="RuleBase" id="RU004166"/>
    </source>
</evidence>
<dbReference type="NCBIfam" id="NF004005">
    <property type="entry name" value="PRK05476.2-3"/>
    <property type="match status" value="1"/>
</dbReference>
<feature type="binding site" evidence="5 6">
    <location>
        <position position="58"/>
    </location>
    <ligand>
        <name>substrate</name>
    </ligand>
</feature>
<feature type="binding site" evidence="5 6">
    <location>
        <position position="155"/>
    </location>
    <ligand>
        <name>substrate</name>
    </ligand>
</feature>
<comment type="caution">
    <text evidence="5">Lacks conserved residue(s) required for the propagation of feature annotation.</text>
</comment>
<keyword evidence="5" id="KW-0963">Cytoplasm</keyword>
<feature type="binding site" evidence="5">
    <location>
        <begin position="219"/>
        <end position="224"/>
    </location>
    <ligand>
        <name>NAD(+)</name>
        <dbReference type="ChEBI" id="CHEBI:57540"/>
    </ligand>
</feature>
<evidence type="ECO:0000256" key="1">
    <source>
        <dbReference type="ARBA" id="ARBA00007122"/>
    </source>
</evidence>
<evidence type="ECO:0000313" key="12">
    <source>
        <dbReference type="Proteomes" id="UP000823928"/>
    </source>
</evidence>
<reference evidence="11" key="1">
    <citation type="submission" date="2020-10" db="EMBL/GenBank/DDBJ databases">
        <authorList>
            <person name="Gilroy R."/>
        </authorList>
    </citation>
    <scope>NUCLEOTIDE SEQUENCE</scope>
    <source>
        <strain evidence="11">6276</strain>
    </source>
</reference>
<dbReference type="Pfam" id="PF05221">
    <property type="entry name" value="AdoHcyase"/>
    <property type="match status" value="2"/>
</dbReference>
<dbReference type="InterPro" id="IPR036291">
    <property type="entry name" value="NAD(P)-bd_dom_sf"/>
</dbReference>
<accession>A0A9D1F1R7</accession>
<evidence type="ECO:0000256" key="2">
    <source>
        <dbReference type="ARBA" id="ARBA00022563"/>
    </source>
</evidence>
<feature type="binding site" evidence="5 7">
    <location>
        <position position="345"/>
    </location>
    <ligand>
        <name>NAD(+)</name>
        <dbReference type="ChEBI" id="CHEBI:57540"/>
    </ligand>
</feature>
<dbReference type="PANTHER" id="PTHR23420">
    <property type="entry name" value="ADENOSYLHOMOCYSTEINASE"/>
    <property type="match status" value="1"/>
</dbReference>
<dbReference type="SUPFAM" id="SSF51735">
    <property type="entry name" value="NAD(P)-binding Rossmann-fold domains"/>
    <property type="match status" value="1"/>
</dbReference>
<comment type="similarity">
    <text evidence="1 5 9">Belongs to the adenosylhomocysteinase family.</text>
</comment>
<name>A0A9D1F1R7_9BACT</name>
<evidence type="ECO:0000256" key="7">
    <source>
        <dbReference type="PIRSR" id="PIRSR001109-2"/>
    </source>
</evidence>
<feature type="binding site" evidence="5 7">
    <location>
        <begin position="156"/>
        <end position="158"/>
    </location>
    <ligand>
        <name>NAD(+)</name>
        <dbReference type="ChEBI" id="CHEBI:57540"/>
    </ligand>
</feature>
<dbReference type="PROSITE" id="PS00738">
    <property type="entry name" value="ADOHCYASE_1"/>
    <property type="match status" value="1"/>
</dbReference>
<comment type="catalytic activity">
    <reaction evidence="5 8">
        <text>S-adenosyl-L-homocysteine + H2O = L-homocysteine + adenosine</text>
        <dbReference type="Rhea" id="RHEA:21708"/>
        <dbReference type="ChEBI" id="CHEBI:15377"/>
        <dbReference type="ChEBI" id="CHEBI:16335"/>
        <dbReference type="ChEBI" id="CHEBI:57856"/>
        <dbReference type="ChEBI" id="CHEBI:58199"/>
        <dbReference type="EC" id="3.13.2.1"/>
    </reaction>
</comment>
<keyword evidence="4 5" id="KW-0520">NAD</keyword>
<dbReference type="PIRSF" id="PIRSF001109">
    <property type="entry name" value="Ad_hcy_hydrolase"/>
    <property type="match status" value="1"/>
</dbReference>
<dbReference type="EC" id="3.13.2.1" evidence="5"/>
<dbReference type="CDD" id="cd00401">
    <property type="entry name" value="SAHH"/>
    <property type="match status" value="1"/>
</dbReference>
<evidence type="ECO:0000256" key="3">
    <source>
        <dbReference type="ARBA" id="ARBA00022801"/>
    </source>
</evidence>
<evidence type="ECO:0000259" key="10">
    <source>
        <dbReference type="SMART" id="SM00997"/>
    </source>
</evidence>
<evidence type="ECO:0000256" key="4">
    <source>
        <dbReference type="ARBA" id="ARBA00023027"/>
    </source>
</evidence>
<dbReference type="GO" id="GO:0006730">
    <property type="term" value="P:one-carbon metabolic process"/>
    <property type="evidence" value="ECO:0007669"/>
    <property type="project" value="UniProtKB-UniRule"/>
</dbReference>
<dbReference type="GO" id="GO:0033353">
    <property type="term" value="P:S-adenosylmethionine cycle"/>
    <property type="evidence" value="ECO:0007669"/>
    <property type="project" value="TreeGrafter"/>
</dbReference>
<dbReference type="GO" id="GO:0005829">
    <property type="term" value="C:cytosol"/>
    <property type="evidence" value="ECO:0007669"/>
    <property type="project" value="TreeGrafter"/>
</dbReference>
<dbReference type="EMBL" id="DVIU01000294">
    <property type="protein sequence ID" value="HIS37786.1"/>
    <property type="molecule type" value="Genomic_DNA"/>
</dbReference>
<dbReference type="Gene3D" id="3.40.50.1480">
    <property type="entry name" value="Adenosylhomocysteinase-like"/>
    <property type="match status" value="1"/>
</dbReference>
<sequence length="422" mass="46236">MVMTEIKCDIKDINLADQGKNQIEWALKDMPVLREIEKRFIKEQPFKGLKLSACVHVTKETAALCTVMKAGGADAVLVASNPLSTQDDVAAALVKHWGIPVFGYAGESVETYREHVKVALDHNPNIIIDDGCDIVSTIYAERPELAEKIIGSTEETTTGIIRLQALEAQGIMKAPAVGVNTSLTKHLYDNRYGTGQSSLDGVMRAANILFSGKTVVVSGYGWCGKGIAMRAQGMGANVIVCEVDPLKALEAAMEGYRVMPIAQAAKEGDIFLTVTGDKHVIDIEHLLEMKDGAFVGNVGHFDHEVNVNGLKKYTTEIKQIRPTLEEYKLNNGKSIYVLAEGRLVNLVCAEGHPASVMDMSFANQALGIEFLVKNYGKLENKLYTLPHEVDVKIAELKLKSMGIEIDSLTPEQEEYLNSWKID</sequence>
<comment type="function">
    <text evidence="5">May play a key role in the regulation of the intracellular concentration of adenosylhomocysteine.</text>
</comment>
<comment type="subcellular location">
    <subcellularLocation>
        <location evidence="5">Cytoplasm</location>
    </subcellularLocation>
</comment>
<dbReference type="GO" id="GO:0004013">
    <property type="term" value="F:adenosylhomocysteinase activity"/>
    <property type="evidence" value="ECO:0007669"/>
    <property type="project" value="UniProtKB-UniRule"/>
</dbReference>
<dbReference type="HAMAP" id="MF_00563">
    <property type="entry name" value="AdoHcyase"/>
    <property type="match status" value="1"/>
</dbReference>
<feature type="binding site" evidence="7">
    <location>
        <position position="352"/>
    </location>
    <ligand>
        <name>NAD(+)</name>
        <dbReference type="ChEBI" id="CHEBI:57540"/>
    </ligand>
</feature>
<dbReference type="InterPro" id="IPR042172">
    <property type="entry name" value="Adenosylhomocyst_ase-like_sf"/>
</dbReference>
<dbReference type="InterPro" id="IPR020082">
    <property type="entry name" value="S-Ado-L-homoCys_hydrolase_CS"/>
</dbReference>
<feature type="binding site" evidence="7">
    <location>
        <begin position="221"/>
        <end position="226"/>
    </location>
    <ligand>
        <name>NAD(+)</name>
        <dbReference type="ChEBI" id="CHEBI:57540"/>
    </ligand>
</feature>
<proteinExistence type="inferred from homology"/>
<dbReference type="AlphaFoldDB" id="A0A9D1F1R7"/>
<comment type="caution">
    <text evidence="11">The sequence shown here is derived from an EMBL/GenBank/DDBJ whole genome shotgun (WGS) entry which is preliminary data.</text>
</comment>
<dbReference type="PROSITE" id="PS00739">
    <property type="entry name" value="ADOHCYASE_2"/>
    <property type="match status" value="1"/>
</dbReference>
<evidence type="ECO:0000313" key="11">
    <source>
        <dbReference type="EMBL" id="HIS37786.1"/>
    </source>
</evidence>
<dbReference type="Pfam" id="PF00670">
    <property type="entry name" value="AdoHcyase_NAD"/>
    <property type="match status" value="1"/>
</dbReference>
<gene>
    <name evidence="5" type="primary">ahcY</name>
    <name evidence="11" type="ORF">IAC10_14375</name>
</gene>
<evidence type="ECO:0000256" key="6">
    <source>
        <dbReference type="PIRSR" id="PIRSR001109-1"/>
    </source>
</evidence>
<comment type="pathway">
    <text evidence="5 8">Amino-acid biosynthesis; L-homocysteine biosynthesis; L-homocysteine from S-adenosyl-L-homocysteine: step 1/1.</text>
</comment>
<dbReference type="GO" id="GO:0071269">
    <property type="term" value="P:L-homocysteine biosynthetic process"/>
    <property type="evidence" value="ECO:0007669"/>
    <property type="project" value="UniProtKB-UniRule"/>
</dbReference>
<feature type="domain" description="S-adenosyl-L-homocysteine hydrolase NAD binding" evidence="10">
    <location>
        <begin position="190"/>
        <end position="351"/>
    </location>
</feature>
<evidence type="ECO:0000256" key="5">
    <source>
        <dbReference type="HAMAP-Rule" id="MF_00563"/>
    </source>
</evidence>
<organism evidence="11 12">
    <name type="scientific">Candidatus Scatousia excrementigallinarum</name>
    <dbReference type="NCBI Taxonomy" id="2840935"/>
    <lineage>
        <taxon>Bacteria</taxon>
        <taxon>Candidatus Scatousia</taxon>
    </lineage>
</organism>
<feature type="binding site" evidence="5 6">
    <location>
        <position position="130"/>
    </location>
    <ligand>
        <name>substrate</name>
    </ligand>
</feature>